<dbReference type="PROSITE" id="PS00815">
    <property type="entry name" value="AIPM_HOMOCIT_SYNTH_1"/>
    <property type="match status" value="1"/>
</dbReference>
<dbReference type="Proteomes" id="UP000274907">
    <property type="component" value="Unassembled WGS sequence"/>
</dbReference>
<evidence type="ECO:0000259" key="6">
    <source>
        <dbReference type="PROSITE" id="PS50991"/>
    </source>
</evidence>
<evidence type="ECO:0000313" key="8">
    <source>
        <dbReference type="Proteomes" id="UP000274907"/>
    </source>
</evidence>
<dbReference type="OrthoDB" id="9784013at2"/>
<dbReference type="NCBIfam" id="NF004283">
    <property type="entry name" value="PRK05692.1"/>
    <property type="match status" value="1"/>
</dbReference>
<gene>
    <name evidence="7" type="ORF">EAH68_08320</name>
</gene>
<sequence>MYVEITDVFLRDGLQDESVIVPTERKLEIARRLQEVGVPRIEVASFVNPKRVPQMADADDLFAARPVDAVSWIALALNARGVTRAEAAGASEISVVASASDAHSSANAGGTTREMLANQAPAIQAAQKAGTPVIGGISTAFTCPFEGEILAARLVEVVRPFTELGITTIGLADTLGNAEPAQVIDSIQAVQAAFPGVTLSLHLHNAHGRALETVTAALELGITRFDSALGGFGGCPFAPGAAGNLSTLELVEHLHALGVDTGIDVAALTQLSADAADFVAAAPALA</sequence>
<dbReference type="GO" id="GO:0046872">
    <property type="term" value="F:metal ion binding"/>
    <property type="evidence" value="ECO:0007669"/>
    <property type="project" value="UniProtKB-KW"/>
</dbReference>
<comment type="similarity">
    <text evidence="1">Belongs to the HMG-CoA lyase family.</text>
</comment>
<dbReference type="PANTHER" id="PTHR42738:SF7">
    <property type="entry name" value="HYDROXYMETHYLGLUTARYL-COA LYASE"/>
    <property type="match status" value="1"/>
</dbReference>
<comment type="similarity">
    <text evidence="5">Belongs to the alpha-IPM synthase/homocitrate synthase family.</text>
</comment>
<dbReference type="InterPro" id="IPR000891">
    <property type="entry name" value="PYR_CT"/>
</dbReference>
<dbReference type="GO" id="GO:0004419">
    <property type="term" value="F:hydroxymethylglutaryl-CoA lyase activity"/>
    <property type="evidence" value="ECO:0007669"/>
    <property type="project" value="TreeGrafter"/>
</dbReference>
<protein>
    <submittedName>
        <fullName evidence="7">Hydroxymethylglutaryl-CoA lyase</fullName>
    </submittedName>
</protein>
<dbReference type="GO" id="GO:0046912">
    <property type="term" value="F:acyltransferase activity, acyl groups converted into alkyl on transfer"/>
    <property type="evidence" value="ECO:0007669"/>
    <property type="project" value="InterPro"/>
</dbReference>
<dbReference type="Pfam" id="PF00682">
    <property type="entry name" value="HMGL-like"/>
    <property type="match status" value="1"/>
</dbReference>
<dbReference type="SUPFAM" id="SSF51569">
    <property type="entry name" value="Aldolase"/>
    <property type="match status" value="1"/>
</dbReference>
<keyword evidence="2 5" id="KW-0808">Transferase</keyword>
<evidence type="ECO:0000256" key="4">
    <source>
        <dbReference type="ARBA" id="ARBA00023239"/>
    </source>
</evidence>
<dbReference type="InterPro" id="IPR043594">
    <property type="entry name" value="HMGL"/>
</dbReference>
<dbReference type="Gene3D" id="3.20.20.70">
    <property type="entry name" value="Aldolase class I"/>
    <property type="match status" value="1"/>
</dbReference>
<evidence type="ECO:0000313" key="7">
    <source>
        <dbReference type="EMBL" id="RSZ63176.1"/>
    </source>
</evidence>
<reference evidence="7 8" key="1">
    <citation type="submission" date="2018-12" db="EMBL/GenBank/DDBJ databases">
        <title>YIM 101343 draft genome.</title>
        <authorList>
            <person name="Chen X."/>
        </authorList>
    </citation>
    <scope>NUCLEOTIDE SEQUENCE [LARGE SCALE GENOMIC DNA]</scope>
    <source>
        <strain evidence="7 8">YIM 101343</strain>
    </source>
</reference>
<organism evidence="7 8">
    <name type="scientific">Corynebacterium hylobatis</name>
    <dbReference type="NCBI Taxonomy" id="1859290"/>
    <lineage>
        <taxon>Bacteria</taxon>
        <taxon>Bacillati</taxon>
        <taxon>Actinomycetota</taxon>
        <taxon>Actinomycetes</taxon>
        <taxon>Mycobacteriales</taxon>
        <taxon>Corynebacteriaceae</taxon>
        <taxon>Corynebacterium</taxon>
    </lineage>
</organism>
<dbReference type="CDD" id="cd07938">
    <property type="entry name" value="DRE_TIM_HMGL"/>
    <property type="match status" value="1"/>
</dbReference>
<evidence type="ECO:0000256" key="2">
    <source>
        <dbReference type="ARBA" id="ARBA00022679"/>
    </source>
</evidence>
<comment type="caution">
    <text evidence="7">The sequence shown here is derived from an EMBL/GenBank/DDBJ whole genome shotgun (WGS) entry which is preliminary data.</text>
</comment>
<keyword evidence="4 7" id="KW-0456">Lyase</keyword>
<evidence type="ECO:0000256" key="5">
    <source>
        <dbReference type="RuleBase" id="RU003523"/>
    </source>
</evidence>
<keyword evidence="8" id="KW-1185">Reference proteome</keyword>
<dbReference type="InterPro" id="IPR013785">
    <property type="entry name" value="Aldolase_TIM"/>
</dbReference>
<name>A0A3R9ZDE9_9CORY</name>
<evidence type="ECO:0000256" key="3">
    <source>
        <dbReference type="ARBA" id="ARBA00022723"/>
    </source>
</evidence>
<dbReference type="RefSeq" id="WP_126120865.1">
    <property type="nucleotide sequence ID" value="NZ_RXHJ01000008.1"/>
</dbReference>
<proteinExistence type="inferred from homology"/>
<dbReference type="PROSITE" id="PS50991">
    <property type="entry name" value="PYR_CT"/>
    <property type="match status" value="1"/>
</dbReference>
<accession>A0A3R9ZDE9</accession>
<keyword evidence="3" id="KW-0479">Metal-binding</keyword>
<dbReference type="AlphaFoldDB" id="A0A3R9ZDE9"/>
<evidence type="ECO:0000256" key="1">
    <source>
        <dbReference type="ARBA" id="ARBA00009405"/>
    </source>
</evidence>
<dbReference type="InterPro" id="IPR002034">
    <property type="entry name" value="AIPM/Hcit_synth_CS"/>
</dbReference>
<dbReference type="GO" id="GO:0046951">
    <property type="term" value="P:ketone body biosynthetic process"/>
    <property type="evidence" value="ECO:0007669"/>
    <property type="project" value="TreeGrafter"/>
</dbReference>
<feature type="domain" description="Pyruvate carboxyltransferase" evidence="6">
    <location>
        <begin position="3"/>
        <end position="269"/>
    </location>
</feature>
<dbReference type="EMBL" id="RXHJ01000008">
    <property type="protein sequence ID" value="RSZ63176.1"/>
    <property type="molecule type" value="Genomic_DNA"/>
</dbReference>
<dbReference type="GO" id="GO:0006552">
    <property type="term" value="P:L-leucine catabolic process"/>
    <property type="evidence" value="ECO:0007669"/>
    <property type="project" value="TreeGrafter"/>
</dbReference>
<dbReference type="PANTHER" id="PTHR42738">
    <property type="entry name" value="HYDROXYMETHYLGLUTARYL-COA LYASE"/>
    <property type="match status" value="1"/>
</dbReference>